<proteinExistence type="predicted"/>
<accession>A0A6V8SD66</accession>
<dbReference type="SUPFAM" id="SSF52317">
    <property type="entry name" value="Class I glutamine amidotransferase-like"/>
    <property type="match status" value="1"/>
</dbReference>
<organism evidence="2 3">
    <name type="scientific">Clostridium fungisolvens</name>
    <dbReference type="NCBI Taxonomy" id="1604897"/>
    <lineage>
        <taxon>Bacteria</taxon>
        <taxon>Bacillati</taxon>
        <taxon>Bacillota</taxon>
        <taxon>Clostridia</taxon>
        <taxon>Eubacteriales</taxon>
        <taxon>Clostridiaceae</taxon>
        <taxon>Clostridium</taxon>
    </lineage>
</organism>
<protein>
    <recommendedName>
        <fullName evidence="1">ThuA-like domain-containing protein</fullName>
    </recommendedName>
</protein>
<feature type="domain" description="ThuA-like" evidence="1">
    <location>
        <begin position="8"/>
        <end position="207"/>
    </location>
</feature>
<dbReference type="RefSeq" id="WP_183276180.1">
    <property type="nucleotide sequence ID" value="NZ_BLZR01000001.1"/>
</dbReference>
<comment type="caution">
    <text evidence="2">The sequence shown here is derived from an EMBL/GenBank/DDBJ whole genome shotgun (WGS) entry which is preliminary data.</text>
</comment>
<evidence type="ECO:0000313" key="3">
    <source>
        <dbReference type="Proteomes" id="UP000580568"/>
    </source>
</evidence>
<dbReference type="EMBL" id="BLZR01000001">
    <property type="protein sequence ID" value="GFP74626.1"/>
    <property type="molecule type" value="Genomic_DNA"/>
</dbReference>
<dbReference type="AlphaFoldDB" id="A0A6V8SD66"/>
<reference evidence="2 3" key="1">
    <citation type="submission" date="2020-07" db="EMBL/GenBank/DDBJ databases">
        <title>A new beta-1,3-glucan-decomposing anaerobic bacterium isolated from anoxic soil subjected to biological soil disinfestation.</title>
        <authorList>
            <person name="Ueki A."/>
            <person name="Tonouchi A."/>
        </authorList>
    </citation>
    <scope>NUCLEOTIDE SEQUENCE [LARGE SCALE GENOMIC DNA]</scope>
    <source>
        <strain evidence="2 3">TW1</strain>
    </source>
</reference>
<gene>
    <name evidence="2" type="ORF">bsdtw1_00681</name>
</gene>
<dbReference type="Proteomes" id="UP000580568">
    <property type="component" value="Unassembled WGS sequence"/>
</dbReference>
<evidence type="ECO:0000313" key="2">
    <source>
        <dbReference type="EMBL" id="GFP74626.1"/>
    </source>
</evidence>
<keyword evidence="3" id="KW-1185">Reference proteome</keyword>
<dbReference type="Pfam" id="PF06283">
    <property type="entry name" value="ThuA"/>
    <property type="match status" value="1"/>
</dbReference>
<sequence>MDQDKKILIIGEYENAMYHPLRDVEKELRNIIGDEFQVIATDYYNKLNCEDIKQYSLIISYTDCWQAEENKNLAAALVSFVAQGGAFVVIHNGISLQNNYELATLIGAKFTMHPEATMLNYKNFNINHPIMNGCKEFQMHEEPYQFVFDNIVNKEILFYYEYNNVLLEAAWSLEYGKGRVVYLSPGHNKESFEVEGYRNIIKRSVYWSMKEEL</sequence>
<dbReference type="PANTHER" id="PTHR40469:SF2">
    <property type="entry name" value="GALACTOSE-BINDING DOMAIN-LIKE SUPERFAMILY PROTEIN"/>
    <property type="match status" value="1"/>
</dbReference>
<dbReference type="Gene3D" id="3.40.50.880">
    <property type="match status" value="1"/>
</dbReference>
<dbReference type="InterPro" id="IPR029062">
    <property type="entry name" value="Class_I_gatase-like"/>
</dbReference>
<dbReference type="InterPro" id="IPR029010">
    <property type="entry name" value="ThuA-like"/>
</dbReference>
<name>A0A6V8SD66_9CLOT</name>
<dbReference type="PANTHER" id="PTHR40469">
    <property type="entry name" value="SECRETED GLYCOSYL HYDROLASE"/>
    <property type="match status" value="1"/>
</dbReference>
<evidence type="ECO:0000259" key="1">
    <source>
        <dbReference type="Pfam" id="PF06283"/>
    </source>
</evidence>